<proteinExistence type="predicted"/>
<accession>A0AAV4MVW2</accession>
<dbReference type="EMBL" id="BPLQ01000828">
    <property type="protein sequence ID" value="GIX75522.1"/>
    <property type="molecule type" value="Genomic_DNA"/>
</dbReference>
<comment type="caution">
    <text evidence="1">The sequence shown here is derived from an EMBL/GenBank/DDBJ whole genome shotgun (WGS) entry which is preliminary data.</text>
</comment>
<evidence type="ECO:0000313" key="1">
    <source>
        <dbReference type="EMBL" id="GIX75522.1"/>
    </source>
</evidence>
<organism evidence="1 2">
    <name type="scientific">Caerostris darwini</name>
    <dbReference type="NCBI Taxonomy" id="1538125"/>
    <lineage>
        <taxon>Eukaryota</taxon>
        <taxon>Metazoa</taxon>
        <taxon>Ecdysozoa</taxon>
        <taxon>Arthropoda</taxon>
        <taxon>Chelicerata</taxon>
        <taxon>Arachnida</taxon>
        <taxon>Araneae</taxon>
        <taxon>Araneomorphae</taxon>
        <taxon>Entelegynae</taxon>
        <taxon>Araneoidea</taxon>
        <taxon>Araneidae</taxon>
        <taxon>Caerostris</taxon>
    </lineage>
</organism>
<evidence type="ECO:0000313" key="2">
    <source>
        <dbReference type="Proteomes" id="UP001054837"/>
    </source>
</evidence>
<keyword evidence="2" id="KW-1185">Reference proteome</keyword>
<name>A0AAV4MVW2_9ARAC</name>
<gene>
    <name evidence="1" type="ORF">CDAR_298691</name>
</gene>
<sequence length="102" mass="11844">MCHSPLTDLDASEFEFAVKECPSFEKTQLQKDNCNQENLSSQNGRHKNYSTRKSGERFVYTVIRTFIIGYKKSDKKFLVHIYVSENKFIILELQMPFLQGGA</sequence>
<dbReference type="AlphaFoldDB" id="A0AAV4MVW2"/>
<dbReference type="Proteomes" id="UP001054837">
    <property type="component" value="Unassembled WGS sequence"/>
</dbReference>
<reference evidence="1 2" key="1">
    <citation type="submission" date="2021-06" db="EMBL/GenBank/DDBJ databases">
        <title>Caerostris darwini draft genome.</title>
        <authorList>
            <person name="Kono N."/>
            <person name="Arakawa K."/>
        </authorList>
    </citation>
    <scope>NUCLEOTIDE SEQUENCE [LARGE SCALE GENOMIC DNA]</scope>
</reference>
<protein>
    <submittedName>
        <fullName evidence="1">Uncharacterized protein</fullName>
    </submittedName>
</protein>